<dbReference type="Proteomes" id="UP000319004">
    <property type="component" value="Chromosome"/>
</dbReference>
<dbReference type="GO" id="GO:0016757">
    <property type="term" value="F:glycosyltransferase activity"/>
    <property type="evidence" value="ECO:0007669"/>
    <property type="project" value="UniProtKB-KW"/>
</dbReference>
<reference evidence="5 6" key="1">
    <citation type="submission" date="2019-03" db="EMBL/GenBank/DDBJ databases">
        <title>Deep-cultivation of Planctomycetes and their phenomic and genomic characterization uncovers novel biology.</title>
        <authorList>
            <person name="Wiegand S."/>
            <person name="Jogler M."/>
            <person name="Boedeker C."/>
            <person name="Pinto D."/>
            <person name="Vollmers J."/>
            <person name="Rivas-Marin E."/>
            <person name="Kohn T."/>
            <person name="Peeters S.H."/>
            <person name="Heuer A."/>
            <person name="Rast P."/>
            <person name="Oberbeckmann S."/>
            <person name="Bunk B."/>
            <person name="Jeske O."/>
            <person name="Meyerdierks A."/>
            <person name="Storesund J.E."/>
            <person name="Kallscheuer N."/>
            <person name="Luecker S."/>
            <person name="Lage O.M."/>
            <person name="Pohl T."/>
            <person name="Merkel B.J."/>
            <person name="Hornburger P."/>
            <person name="Mueller R.-W."/>
            <person name="Bruemmer F."/>
            <person name="Labrenz M."/>
            <person name="Spormann A.M."/>
            <person name="Op den Camp H."/>
            <person name="Overmann J."/>
            <person name="Amann R."/>
            <person name="Jetten M.S.M."/>
            <person name="Mascher T."/>
            <person name="Medema M.H."/>
            <person name="Devos D.P."/>
            <person name="Kaster A.-K."/>
            <person name="Ovreas L."/>
            <person name="Rohde M."/>
            <person name="Galperin M.Y."/>
            <person name="Jogler C."/>
        </authorList>
    </citation>
    <scope>NUCLEOTIDE SEQUENCE [LARGE SCALE GENOMIC DNA]</scope>
    <source>
        <strain evidence="5 6">Enr13</strain>
    </source>
</reference>
<name>A0A518HQN3_9BACT</name>
<keyword evidence="6" id="KW-1185">Reference proteome</keyword>
<evidence type="ECO:0000313" key="5">
    <source>
        <dbReference type="EMBL" id="QDV43156.1"/>
    </source>
</evidence>
<accession>A0A518HQN3</accession>
<dbReference type="InterPro" id="IPR001173">
    <property type="entry name" value="Glyco_trans_2-like"/>
</dbReference>
<dbReference type="KEGG" id="snep:Enr13x_30100"/>
<keyword evidence="3 5" id="KW-0808">Transferase</keyword>
<protein>
    <submittedName>
        <fullName evidence="5">N-glycosyltransferase</fullName>
    </submittedName>
</protein>
<evidence type="ECO:0000259" key="4">
    <source>
        <dbReference type="Pfam" id="PF00535"/>
    </source>
</evidence>
<keyword evidence="2" id="KW-0328">Glycosyltransferase</keyword>
<evidence type="ECO:0000256" key="1">
    <source>
        <dbReference type="ARBA" id="ARBA00006739"/>
    </source>
</evidence>
<feature type="domain" description="Glycosyltransferase 2-like" evidence="4">
    <location>
        <begin position="9"/>
        <end position="134"/>
    </location>
</feature>
<evidence type="ECO:0000256" key="2">
    <source>
        <dbReference type="ARBA" id="ARBA00022676"/>
    </source>
</evidence>
<dbReference type="PANTHER" id="PTHR43179:SF12">
    <property type="entry name" value="GALACTOFURANOSYLTRANSFERASE GLFT2"/>
    <property type="match status" value="1"/>
</dbReference>
<evidence type="ECO:0000313" key="6">
    <source>
        <dbReference type="Proteomes" id="UP000319004"/>
    </source>
</evidence>
<dbReference type="SUPFAM" id="SSF53448">
    <property type="entry name" value="Nucleotide-diphospho-sugar transferases"/>
    <property type="match status" value="1"/>
</dbReference>
<organism evidence="5 6">
    <name type="scientific">Stieleria neptunia</name>
    <dbReference type="NCBI Taxonomy" id="2527979"/>
    <lineage>
        <taxon>Bacteria</taxon>
        <taxon>Pseudomonadati</taxon>
        <taxon>Planctomycetota</taxon>
        <taxon>Planctomycetia</taxon>
        <taxon>Pirellulales</taxon>
        <taxon>Pirellulaceae</taxon>
        <taxon>Stieleria</taxon>
    </lineage>
</organism>
<dbReference type="RefSeq" id="WP_197456023.1">
    <property type="nucleotide sequence ID" value="NZ_CP037423.1"/>
</dbReference>
<dbReference type="EMBL" id="CP037423">
    <property type="protein sequence ID" value="QDV43156.1"/>
    <property type="molecule type" value="Genomic_DNA"/>
</dbReference>
<gene>
    <name evidence="5" type="ORF">Enr13x_30100</name>
</gene>
<dbReference type="PANTHER" id="PTHR43179">
    <property type="entry name" value="RHAMNOSYLTRANSFERASE WBBL"/>
    <property type="match status" value="1"/>
</dbReference>
<proteinExistence type="inferred from homology"/>
<dbReference type="InterPro" id="IPR029044">
    <property type="entry name" value="Nucleotide-diphossugar_trans"/>
</dbReference>
<dbReference type="CDD" id="cd00761">
    <property type="entry name" value="Glyco_tranf_GTA_type"/>
    <property type="match status" value="1"/>
</dbReference>
<sequence length="316" mass="36100">MTNRELPISIVIPTYRREGVLIDTIDFLLKMRPSAAEILVVDQSPTHEPDTERRLTALHQEHEIRWVRLAEPSIPKAMNHGLRLASQTLVLFLDDDITANDDLVQRHFEAHSLHSDADAVVGQVLQPGEIPRDAQAMGDRNGLRADFEFPFYSTHGQWISNVMAGNLSVHREFALAIGGFDENFCGSAFRFESEFARRVVAGGGRIWFCPEASIDHLRAERGGTRSSGTHLTSADPKHGIGDHYYAFLHGRGMEPWLYCVRRLFREVRTKFHLTHPWWIPIKFVGELRAFWSGRKLAQHKRRELGETIQMRPNHSP</sequence>
<dbReference type="AlphaFoldDB" id="A0A518HQN3"/>
<evidence type="ECO:0000256" key="3">
    <source>
        <dbReference type="ARBA" id="ARBA00022679"/>
    </source>
</evidence>
<comment type="similarity">
    <text evidence="1">Belongs to the glycosyltransferase 2 family.</text>
</comment>
<dbReference type="Pfam" id="PF00535">
    <property type="entry name" value="Glycos_transf_2"/>
    <property type="match status" value="1"/>
</dbReference>
<dbReference type="Gene3D" id="3.90.550.10">
    <property type="entry name" value="Spore Coat Polysaccharide Biosynthesis Protein SpsA, Chain A"/>
    <property type="match status" value="1"/>
</dbReference>